<evidence type="ECO:0000313" key="4">
    <source>
        <dbReference type="Proteomes" id="UP000015101"/>
    </source>
</evidence>
<evidence type="ECO:0000313" key="3">
    <source>
        <dbReference type="EnsemblMetazoa" id="HelroP159343"/>
    </source>
</evidence>
<feature type="region of interest" description="Disordered" evidence="1">
    <location>
        <begin position="100"/>
        <end position="168"/>
    </location>
</feature>
<proteinExistence type="predicted"/>
<reference evidence="4" key="1">
    <citation type="submission" date="2012-12" db="EMBL/GenBank/DDBJ databases">
        <authorList>
            <person name="Hellsten U."/>
            <person name="Grimwood J."/>
            <person name="Chapman J.A."/>
            <person name="Shapiro H."/>
            <person name="Aerts A."/>
            <person name="Otillar R.P."/>
            <person name="Terry A.Y."/>
            <person name="Boore J.L."/>
            <person name="Simakov O."/>
            <person name="Marletaz F."/>
            <person name="Cho S.-J."/>
            <person name="Edsinger-Gonzales E."/>
            <person name="Havlak P."/>
            <person name="Kuo D.-H."/>
            <person name="Larsson T."/>
            <person name="Lv J."/>
            <person name="Arendt D."/>
            <person name="Savage R."/>
            <person name="Osoegawa K."/>
            <person name="de Jong P."/>
            <person name="Lindberg D.R."/>
            <person name="Seaver E.C."/>
            <person name="Weisblat D.A."/>
            <person name="Putnam N.H."/>
            <person name="Grigoriev I.V."/>
            <person name="Rokhsar D.S."/>
        </authorList>
    </citation>
    <scope>NUCLEOTIDE SEQUENCE</scope>
</reference>
<reference evidence="3" key="3">
    <citation type="submission" date="2015-06" db="UniProtKB">
        <authorList>
            <consortium name="EnsemblMetazoa"/>
        </authorList>
    </citation>
    <scope>IDENTIFICATION</scope>
</reference>
<keyword evidence="4" id="KW-1185">Reference proteome</keyword>
<feature type="region of interest" description="Disordered" evidence="1">
    <location>
        <begin position="1"/>
        <end position="47"/>
    </location>
</feature>
<dbReference type="HOGENOM" id="CLU_577817_0_0_1"/>
<dbReference type="EnsemblMetazoa" id="HelroT159343">
    <property type="protein sequence ID" value="HelroP159343"/>
    <property type="gene ID" value="HelroG159343"/>
</dbReference>
<dbReference type="EMBL" id="KB095811">
    <property type="protein sequence ID" value="ESO12761.1"/>
    <property type="molecule type" value="Genomic_DNA"/>
</dbReference>
<dbReference type="GeneID" id="20198271"/>
<evidence type="ECO:0000256" key="1">
    <source>
        <dbReference type="SAM" id="MobiDB-lite"/>
    </source>
</evidence>
<dbReference type="InParanoid" id="T1ENX1"/>
<accession>T1ENX1</accession>
<gene>
    <name evidence="3" type="primary">20198271</name>
    <name evidence="2" type="ORF">HELRODRAFT_159343</name>
</gene>
<feature type="compositionally biased region" description="Basic residues" evidence="1">
    <location>
        <begin position="154"/>
        <end position="165"/>
    </location>
</feature>
<dbReference type="KEGG" id="hro:HELRODRAFT_159343"/>
<dbReference type="AlphaFoldDB" id="T1ENX1"/>
<dbReference type="CTD" id="20198271"/>
<name>T1ENX1_HELRO</name>
<dbReference type="Proteomes" id="UP000015101">
    <property type="component" value="Unassembled WGS sequence"/>
</dbReference>
<sequence>MSNDKNKVRVKISPAEISATTEENNEEEDNGEEDDDDDDPTLKEERDRIFRNLRQMDPFDEMKARADSGGSLFGVLKKEFERTRREEIEMISADVEASVSVTSNANKSRKKKILSKNKNKTKNDVSSTAVKKNFLCPPDPNSYGSQQQQQQPQQRHHRSKSLVHRKNTDDRTIIRYLHDYNKTYQVNTTNSTLAEPNRGNLSDYRRHSEATMNDRLLRDAQILTALVNVVDPNMLHFNQLVITNVHAPPPTISVTVATASDATATTTFSTTQVPITTEQNNKISHLPRNRLQSIQPIPTLQIGPSQTVNVCRRRSFSIRQNEICYEGDDEVILVTNNDPKATADGQPSQATMIGPRAEIPLISTKNRQQSWQDASGSRRRKSSFKALFTSGAKDLLTGICSSQQSDHIHHSESGGADDLPSYKVVILGGPGVGKSGLLQQFITSDSITQQNSSFVLPNRISLINFFLLAFAVI</sequence>
<feature type="compositionally biased region" description="Acidic residues" evidence="1">
    <location>
        <begin position="23"/>
        <end position="39"/>
    </location>
</feature>
<organism evidence="3 4">
    <name type="scientific">Helobdella robusta</name>
    <name type="common">Californian leech</name>
    <dbReference type="NCBI Taxonomy" id="6412"/>
    <lineage>
        <taxon>Eukaryota</taxon>
        <taxon>Metazoa</taxon>
        <taxon>Spiralia</taxon>
        <taxon>Lophotrochozoa</taxon>
        <taxon>Annelida</taxon>
        <taxon>Clitellata</taxon>
        <taxon>Hirudinea</taxon>
        <taxon>Rhynchobdellida</taxon>
        <taxon>Glossiphoniidae</taxon>
        <taxon>Helobdella</taxon>
    </lineage>
</organism>
<protein>
    <submittedName>
        <fullName evidence="2 3">Uncharacterized protein</fullName>
    </submittedName>
</protein>
<reference evidence="2 4" key="2">
    <citation type="journal article" date="2013" name="Nature">
        <title>Insights into bilaterian evolution from three spiralian genomes.</title>
        <authorList>
            <person name="Simakov O."/>
            <person name="Marletaz F."/>
            <person name="Cho S.J."/>
            <person name="Edsinger-Gonzales E."/>
            <person name="Havlak P."/>
            <person name="Hellsten U."/>
            <person name="Kuo D.H."/>
            <person name="Larsson T."/>
            <person name="Lv J."/>
            <person name="Arendt D."/>
            <person name="Savage R."/>
            <person name="Osoegawa K."/>
            <person name="de Jong P."/>
            <person name="Grimwood J."/>
            <person name="Chapman J.A."/>
            <person name="Shapiro H."/>
            <person name="Aerts A."/>
            <person name="Otillar R.P."/>
            <person name="Terry A.Y."/>
            <person name="Boore J.L."/>
            <person name="Grigoriev I.V."/>
            <person name="Lindberg D.R."/>
            <person name="Seaver E.C."/>
            <person name="Weisblat D.A."/>
            <person name="Putnam N.H."/>
            <person name="Rokhsar D.S."/>
        </authorList>
    </citation>
    <scope>NUCLEOTIDE SEQUENCE</scope>
</reference>
<evidence type="ECO:0000313" key="2">
    <source>
        <dbReference type="EMBL" id="ESO12761.1"/>
    </source>
</evidence>
<feature type="compositionally biased region" description="Basic residues" evidence="1">
    <location>
        <begin position="107"/>
        <end position="120"/>
    </location>
</feature>
<dbReference type="EMBL" id="AMQM01000230">
    <property type="status" value="NOT_ANNOTATED_CDS"/>
    <property type="molecule type" value="Genomic_DNA"/>
</dbReference>
<dbReference type="RefSeq" id="XP_009009481.1">
    <property type="nucleotide sequence ID" value="XM_009011233.1"/>
</dbReference>